<dbReference type="InterPro" id="IPR050090">
    <property type="entry name" value="Tyrosine_recombinase_XerCD"/>
</dbReference>
<keyword evidence="6" id="KW-1185">Reference proteome</keyword>
<dbReference type="InterPro" id="IPR002104">
    <property type="entry name" value="Integrase_catalytic"/>
</dbReference>
<comment type="similarity">
    <text evidence="1">Belongs to the 'phage' integrase family.</text>
</comment>
<evidence type="ECO:0000256" key="1">
    <source>
        <dbReference type="ARBA" id="ARBA00008857"/>
    </source>
</evidence>
<evidence type="ECO:0000313" key="5">
    <source>
        <dbReference type="EMBL" id="MFC5410694.1"/>
    </source>
</evidence>
<dbReference type="RefSeq" id="WP_379846606.1">
    <property type="nucleotide sequence ID" value="NZ_JBHSMA010000004.1"/>
</dbReference>
<dbReference type="Pfam" id="PF13102">
    <property type="entry name" value="Phage_int_SAM_5"/>
    <property type="match status" value="1"/>
</dbReference>
<keyword evidence="3" id="KW-0233">DNA recombination</keyword>
<dbReference type="InterPro" id="IPR035386">
    <property type="entry name" value="Arm-DNA-bind_5"/>
</dbReference>
<proteinExistence type="inferred from homology"/>
<keyword evidence="2" id="KW-0238">DNA-binding</keyword>
<dbReference type="PANTHER" id="PTHR30349">
    <property type="entry name" value="PHAGE INTEGRASE-RELATED"/>
    <property type="match status" value="1"/>
</dbReference>
<protein>
    <submittedName>
        <fullName evidence="5">Tyrosine-type recombinase/integrase</fullName>
    </submittedName>
</protein>
<evidence type="ECO:0000313" key="6">
    <source>
        <dbReference type="Proteomes" id="UP001596106"/>
    </source>
</evidence>
<comment type="caution">
    <text evidence="5">The sequence shown here is derived from an EMBL/GenBank/DDBJ whole genome shotgun (WGS) entry which is preliminary data.</text>
</comment>
<dbReference type="InterPro" id="IPR013762">
    <property type="entry name" value="Integrase-like_cat_sf"/>
</dbReference>
<sequence>MATIAIVLINKPRKDGRWPIKIRIFHRRKLSYQTLCYINPANWNISGQVNLYEPGYLTLNEKIRERRCQIEEILEAFEAEGKGFSGPEILQINYSSWKASRQPVLPKADPASTSFLKHAEFLIHLKNRNQNLASAKRYTSYLHTLRQYLHTLQQTDLELMEVTDEFLIDFFRWCRTKTDQPNNENTLHRRFGWMAWVVRDALADGLISKLPFRRFKTKPIKVPKVKLRQDQIQQLEQLAMSTHKRPLARSLKTYLLQFHLYGSRISDVLTLRNHNVTEEGSRVEFVQRKTKKLMSIRLNEKARALISEFHCPERPDAFLIPWLKWEHDPSETVEENEYRLLIEIENKTTMANKYLKDASQLLDFEKPISTHSARHSFAQMAKRKKVDIYALKQALGHSSIKQTETYLNDLDTDEVDQAMNGVYD</sequence>
<name>A0ABW0IBM2_9BACT</name>
<evidence type="ECO:0000259" key="4">
    <source>
        <dbReference type="PROSITE" id="PS51898"/>
    </source>
</evidence>
<dbReference type="Gene3D" id="1.10.443.10">
    <property type="entry name" value="Intergrase catalytic core"/>
    <property type="match status" value="1"/>
</dbReference>
<dbReference type="EMBL" id="JBHSMA010000004">
    <property type="protein sequence ID" value="MFC5410694.1"/>
    <property type="molecule type" value="Genomic_DNA"/>
</dbReference>
<dbReference type="Gene3D" id="1.10.150.130">
    <property type="match status" value="1"/>
</dbReference>
<dbReference type="Pfam" id="PF00589">
    <property type="entry name" value="Phage_integrase"/>
    <property type="match status" value="1"/>
</dbReference>
<dbReference type="PROSITE" id="PS51898">
    <property type="entry name" value="TYR_RECOMBINASE"/>
    <property type="match status" value="1"/>
</dbReference>
<accession>A0ABW0IBM2</accession>
<dbReference type="SUPFAM" id="SSF56349">
    <property type="entry name" value="DNA breaking-rejoining enzymes"/>
    <property type="match status" value="1"/>
</dbReference>
<evidence type="ECO:0000256" key="2">
    <source>
        <dbReference type="ARBA" id="ARBA00023125"/>
    </source>
</evidence>
<evidence type="ECO:0000256" key="3">
    <source>
        <dbReference type="ARBA" id="ARBA00023172"/>
    </source>
</evidence>
<organism evidence="5 6">
    <name type="scientific">Larkinella bovis</name>
    <dbReference type="NCBI Taxonomy" id="683041"/>
    <lineage>
        <taxon>Bacteria</taxon>
        <taxon>Pseudomonadati</taxon>
        <taxon>Bacteroidota</taxon>
        <taxon>Cytophagia</taxon>
        <taxon>Cytophagales</taxon>
        <taxon>Spirosomataceae</taxon>
        <taxon>Larkinella</taxon>
    </lineage>
</organism>
<feature type="domain" description="Tyr recombinase" evidence="4">
    <location>
        <begin position="222"/>
        <end position="420"/>
    </location>
</feature>
<dbReference type="InterPro" id="IPR011010">
    <property type="entry name" value="DNA_brk_join_enz"/>
</dbReference>
<reference evidence="6" key="1">
    <citation type="journal article" date="2019" name="Int. J. Syst. Evol. Microbiol.">
        <title>The Global Catalogue of Microorganisms (GCM) 10K type strain sequencing project: providing services to taxonomists for standard genome sequencing and annotation.</title>
        <authorList>
            <consortium name="The Broad Institute Genomics Platform"/>
            <consortium name="The Broad Institute Genome Sequencing Center for Infectious Disease"/>
            <person name="Wu L."/>
            <person name="Ma J."/>
        </authorList>
    </citation>
    <scope>NUCLEOTIDE SEQUENCE [LARGE SCALE GENOMIC DNA]</scope>
    <source>
        <strain evidence="6">CCUG 55250</strain>
    </source>
</reference>
<dbReference type="InterPro" id="IPR025269">
    <property type="entry name" value="SAM-like_dom"/>
</dbReference>
<dbReference type="PANTHER" id="PTHR30349:SF64">
    <property type="entry name" value="PROPHAGE INTEGRASE INTD-RELATED"/>
    <property type="match status" value="1"/>
</dbReference>
<dbReference type="InterPro" id="IPR010998">
    <property type="entry name" value="Integrase_recombinase_N"/>
</dbReference>
<gene>
    <name evidence="5" type="ORF">ACFPMF_15330</name>
</gene>
<dbReference type="Proteomes" id="UP001596106">
    <property type="component" value="Unassembled WGS sequence"/>
</dbReference>
<dbReference type="Pfam" id="PF17293">
    <property type="entry name" value="Arm-DNA-bind_5"/>
    <property type="match status" value="1"/>
</dbReference>